<keyword evidence="11" id="KW-0902">Two-component regulatory system</keyword>
<dbReference type="Gene3D" id="1.10.287.130">
    <property type="match status" value="1"/>
</dbReference>
<evidence type="ECO:0000256" key="1">
    <source>
        <dbReference type="ARBA" id="ARBA00000085"/>
    </source>
</evidence>
<dbReference type="EC" id="2.7.13.3" evidence="3"/>
<evidence type="ECO:0000256" key="7">
    <source>
        <dbReference type="ARBA" id="ARBA00022741"/>
    </source>
</evidence>
<evidence type="ECO:0000259" key="15">
    <source>
        <dbReference type="PROSITE" id="PS50885"/>
    </source>
</evidence>
<comment type="catalytic activity">
    <reaction evidence="1">
        <text>ATP + protein L-histidine = ADP + protein N-phospho-L-histidine.</text>
        <dbReference type="EC" id="2.7.13.3"/>
    </reaction>
</comment>
<dbReference type="RefSeq" id="WP_132920952.1">
    <property type="nucleotide sequence ID" value="NZ_SMCO01000018.1"/>
</dbReference>
<feature type="transmembrane region" description="Helical" evidence="13">
    <location>
        <begin position="167"/>
        <end position="186"/>
    </location>
</feature>
<proteinExistence type="predicted"/>
<evidence type="ECO:0000256" key="3">
    <source>
        <dbReference type="ARBA" id="ARBA00012438"/>
    </source>
</evidence>
<keyword evidence="17" id="KW-1185">Reference proteome</keyword>
<dbReference type="CDD" id="cd16954">
    <property type="entry name" value="HATPase_PhoQ-like"/>
    <property type="match status" value="1"/>
</dbReference>
<evidence type="ECO:0000256" key="13">
    <source>
        <dbReference type="SAM" id="Phobius"/>
    </source>
</evidence>
<keyword evidence="6 13" id="KW-0812">Transmembrane</keyword>
<dbReference type="PANTHER" id="PTHR45436:SF4">
    <property type="entry name" value="SENSOR PROTEIN PHOQ"/>
    <property type="match status" value="1"/>
</dbReference>
<dbReference type="AlphaFoldDB" id="A0A4R3XVR8"/>
<dbReference type="InterPro" id="IPR036097">
    <property type="entry name" value="HisK_dim/P_sf"/>
</dbReference>
<evidence type="ECO:0000313" key="17">
    <source>
        <dbReference type="Proteomes" id="UP000295367"/>
    </source>
</evidence>
<accession>A0A4R3XVR8</accession>
<evidence type="ECO:0000256" key="12">
    <source>
        <dbReference type="ARBA" id="ARBA00023136"/>
    </source>
</evidence>
<keyword evidence="10 13" id="KW-1133">Transmembrane helix</keyword>
<dbReference type="SUPFAM" id="SSF47384">
    <property type="entry name" value="Homodimeric domain of signal transducing histidine kinase"/>
    <property type="match status" value="1"/>
</dbReference>
<evidence type="ECO:0000256" key="5">
    <source>
        <dbReference type="ARBA" id="ARBA00022679"/>
    </source>
</evidence>
<evidence type="ECO:0000256" key="4">
    <source>
        <dbReference type="ARBA" id="ARBA00022553"/>
    </source>
</evidence>
<dbReference type="InterPro" id="IPR005467">
    <property type="entry name" value="His_kinase_dom"/>
</dbReference>
<keyword evidence="8 16" id="KW-0418">Kinase</keyword>
<evidence type="ECO:0000256" key="9">
    <source>
        <dbReference type="ARBA" id="ARBA00022840"/>
    </source>
</evidence>
<dbReference type="InterPro" id="IPR003594">
    <property type="entry name" value="HATPase_dom"/>
</dbReference>
<evidence type="ECO:0000259" key="14">
    <source>
        <dbReference type="PROSITE" id="PS50109"/>
    </source>
</evidence>
<dbReference type="CDD" id="cd00082">
    <property type="entry name" value="HisKA"/>
    <property type="match status" value="1"/>
</dbReference>
<dbReference type="PROSITE" id="PS50109">
    <property type="entry name" value="HIS_KIN"/>
    <property type="match status" value="1"/>
</dbReference>
<dbReference type="OrthoDB" id="9809567at2"/>
<dbReference type="InterPro" id="IPR058619">
    <property type="entry name" value="PhoQ/CarS-like_HATPase"/>
</dbReference>
<feature type="domain" description="HAMP" evidence="15">
    <location>
        <begin position="187"/>
        <end position="238"/>
    </location>
</feature>
<dbReference type="InterPro" id="IPR036890">
    <property type="entry name" value="HATPase_C_sf"/>
</dbReference>
<feature type="domain" description="Histidine kinase" evidence="14">
    <location>
        <begin position="246"/>
        <end position="447"/>
    </location>
</feature>
<evidence type="ECO:0000256" key="8">
    <source>
        <dbReference type="ARBA" id="ARBA00022777"/>
    </source>
</evidence>
<dbReference type="GO" id="GO:0005524">
    <property type="term" value="F:ATP binding"/>
    <property type="evidence" value="ECO:0007669"/>
    <property type="project" value="UniProtKB-KW"/>
</dbReference>
<keyword evidence="7" id="KW-0547">Nucleotide-binding</keyword>
<dbReference type="SMART" id="SM00387">
    <property type="entry name" value="HATPase_c"/>
    <property type="match status" value="1"/>
</dbReference>
<gene>
    <name evidence="16" type="ORF">EDC63_11830</name>
</gene>
<organism evidence="16 17">
    <name type="scientific">Sulfurirhabdus autotrophica</name>
    <dbReference type="NCBI Taxonomy" id="1706046"/>
    <lineage>
        <taxon>Bacteria</taxon>
        <taxon>Pseudomonadati</taxon>
        <taxon>Pseudomonadota</taxon>
        <taxon>Betaproteobacteria</taxon>
        <taxon>Nitrosomonadales</taxon>
        <taxon>Sulfuricellaceae</taxon>
        <taxon>Sulfurirhabdus</taxon>
    </lineage>
</organism>
<dbReference type="Pfam" id="PF02518">
    <property type="entry name" value="HATPase_c"/>
    <property type="match status" value="1"/>
</dbReference>
<sequence length="447" mass="48994">MMSLNKRMLLSASLVLAIFITLTAITLDRAFRESALSAREDRLLGQLYMLIASAEVDAQGHLTLPSTLSEPRLNLPDSGLYAYITDSSGTPIWHSPSVVSTQAPFLNKLSAGDNRFEERKNPDGHSFLVQSLGVNWSVANSRHGFTFSVSENLTEFNSLINHYRRNLWGWLAGLGFLLLLAQVAALRWGLKPLRQVTQEISAIESGQQEKLLGSYPSEIKHLSDNINSLLQHEHAQQKRYRNGLADVAHSLKTPLAVVRGALSGTEKKEAFHALLEEQISRMDNIVAYQLQRAATAGASKLSAPIHIKPIAEKIIGALSKVHFDKNISTQLIISDDLTFRGDEGDLMELLGNLIENACKWCHSQIKITGVLQDKLLVITIEDDGPGIAPSQIELILQRGVRADQSVPGHGIGLAIVRDILQAYQGEIQIGRSDLGGASISLHLPASY</sequence>
<dbReference type="GO" id="GO:0000155">
    <property type="term" value="F:phosphorelay sensor kinase activity"/>
    <property type="evidence" value="ECO:0007669"/>
    <property type="project" value="InterPro"/>
</dbReference>
<dbReference type="SUPFAM" id="SSF55874">
    <property type="entry name" value="ATPase domain of HSP90 chaperone/DNA topoisomerase II/histidine kinase"/>
    <property type="match status" value="1"/>
</dbReference>
<dbReference type="EMBL" id="SMCO01000018">
    <property type="protein sequence ID" value="TCV82901.1"/>
    <property type="molecule type" value="Genomic_DNA"/>
</dbReference>
<dbReference type="Gene3D" id="3.30.565.10">
    <property type="entry name" value="Histidine kinase-like ATPase, C-terminal domain"/>
    <property type="match status" value="1"/>
</dbReference>
<protein>
    <recommendedName>
        <fullName evidence="3">histidine kinase</fullName>
        <ecNumber evidence="3">2.7.13.3</ecNumber>
    </recommendedName>
</protein>
<name>A0A4R3XVR8_9PROT</name>
<evidence type="ECO:0000256" key="10">
    <source>
        <dbReference type="ARBA" id="ARBA00022989"/>
    </source>
</evidence>
<keyword evidence="5" id="KW-0808">Transferase</keyword>
<dbReference type="PROSITE" id="PS50885">
    <property type="entry name" value="HAMP"/>
    <property type="match status" value="1"/>
</dbReference>
<dbReference type="PRINTS" id="PR00344">
    <property type="entry name" value="BCTRLSENSOR"/>
</dbReference>
<evidence type="ECO:0000313" key="16">
    <source>
        <dbReference type="EMBL" id="TCV82901.1"/>
    </source>
</evidence>
<evidence type="ECO:0000256" key="11">
    <source>
        <dbReference type="ARBA" id="ARBA00023012"/>
    </source>
</evidence>
<comment type="subcellular location">
    <subcellularLocation>
        <location evidence="2">Membrane</location>
    </subcellularLocation>
</comment>
<dbReference type="Proteomes" id="UP000295367">
    <property type="component" value="Unassembled WGS sequence"/>
</dbReference>
<evidence type="ECO:0000256" key="2">
    <source>
        <dbReference type="ARBA" id="ARBA00004370"/>
    </source>
</evidence>
<keyword evidence="4" id="KW-0597">Phosphoprotein</keyword>
<dbReference type="InterPro" id="IPR004358">
    <property type="entry name" value="Sig_transdc_His_kin-like_C"/>
</dbReference>
<dbReference type="InterPro" id="IPR003661">
    <property type="entry name" value="HisK_dim/P_dom"/>
</dbReference>
<keyword evidence="12 13" id="KW-0472">Membrane</keyword>
<evidence type="ECO:0000256" key="6">
    <source>
        <dbReference type="ARBA" id="ARBA00022692"/>
    </source>
</evidence>
<keyword evidence="9" id="KW-0067">ATP-binding</keyword>
<comment type="caution">
    <text evidence="16">The sequence shown here is derived from an EMBL/GenBank/DDBJ whole genome shotgun (WGS) entry which is preliminary data.</text>
</comment>
<reference evidence="16 17" key="1">
    <citation type="submission" date="2019-03" db="EMBL/GenBank/DDBJ databases">
        <title>Genomic Encyclopedia of Type Strains, Phase IV (KMG-IV): sequencing the most valuable type-strain genomes for metagenomic binning, comparative biology and taxonomic classification.</title>
        <authorList>
            <person name="Goeker M."/>
        </authorList>
    </citation>
    <scope>NUCLEOTIDE SEQUENCE [LARGE SCALE GENOMIC DNA]</scope>
    <source>
        <strain evidence="16 17">DSM 100309</strain>
    </source>
</reference>
<dbReference type="GO" id="GO:0005886">
    <property type="term" value="C:plasma membrane"/>
    <property type="evidence" value="ECO:0007669"/>
    <property type="project" value="TreeGrafter"/>
</dbReference>
<dbReference type="InterPro" id="IPR003660">
    <property type="entry name" value="HAMP_dom"/>
</dbReference>
<dbReference type="InterPro" id="IPR050428">
    <property type="entry name" value="TCS_sensor_his_kinase"/>
</dbReference>
<dbReference type="PANTHER" id="PTHR45436">
    <property type="entry name" value="SENSOR HISTIDINE KINASE YKOH"/>
    <property type="match status" value="1"/>
</dbReference>